<dbReference type="Proteomes" id="UP001324115">
    <property type="component" value="Unassembled WGS sequence"/>
</dbReference>
<dbReference type="InterPro" id="IPR025521">
    <property type="entry name" value="Neprosin_propep"/>
</dbReference>
<evidence type="ECO:0000313" key="4">
    <source>
        <dbReference type="EMBL" id="KAK4592260.1"/>
    </source>
</evidence>
<dbReference type="PROSITE" id="PS52045">
    <property type="entry name" value="NEPROSIN_PEP_CD"/>
    <property type="match status" value="1"/>
</dbReference>
<gene>
    <name evidence="4" type="ORF">RGQ29_016687</name>
</gene>
<dbReference type="InterPro" id="IPR053168">
    <property type="entry name" value="Glutamic_endopeptidase"/>
</dbReference>
<dbReference type="Pfam" id="PF03080">
    <property type="entry name" value="Neprosin"/>
    <property type="match status" value="1"/>
</dbReference>
<dbReference type="Gene3D" id="3.90.1320.10">
    <property type="entry name" value="Outer-capsid protein sigma 3, large lobe"/>
    <property type="match status" value="1"/>
</dbReference>
<evidence type="ECO:0000313" key="5">
    <source>
        <dbReference type="Proteomes" id="UP001324115"/>
    </source>
</evidence>
<dbReference type="EMBL" id="JAXUIC010000004">
    <property type="protein sequence ID" value="KAK4592260.1"/>
    <property type="molecule type" value="Genomic_DNA"/>
</dbReference>
<feature type="region of interest" description="Disordered" evidence="1">
    <location>
        <begin position="103"/>
        <end position="131"/>
    </location>
</feature>
<protein>
    <recommendedName>
        <fullName evidence="3">Neprosin PEP catalytic domain-containing protein</fullName>
    </recommendedName>
</protein>
<accession>A0AAN7FFE9</accession>
<feature type="signal peptide" evidence="2">
    <location>
        <begin position="1"/>
        <end position="31"/>
    </location>
</feature>
<evidence type="ECO:0000256" key="2">
    <source>
        <dbReference type="SAM" id="SignalP"/>
    </source>
</evidence>
<keyword evidence="2" id="KW-0732">Signal</keyword>
<reference evidence="4 5" key="1">
    <citation type="journal article" date="2023" name="G3 (Bethesda)">
        <title>A haplotype-resolved chromosome-scale genome for Quercus rubra L. provides insights into the genetics of adaptive traits for red oak species.</title>
        <authorList>
            <person name="Kapoor B."/>
            <person name="Jenkins J."/>
            <person name="Schmutz J."/>
            <person name="Zhebentyayeva T."/>
            <person name="Kuelheim C."/>
            <person name="Coggeshall M."/>
            <person name="Heim C."/>
            <person name="Lasky J.R."/>
            <person name="Leites L."/>
            <person name="Islam-Faridi N."/>
            <person name="Romero-Severson J."/>
            <person name="DeLeo V.L."/>
            <person name="Lucas S.M."/>
            <person name="Lazic D."/>
            <person name="Gailing O."/>
            <person name="Carlson J."/>
            <person name="Staton M."/>
        </authorList>
    </citation>
    <scope>NUCLEOTIDE SEQUENCE [LARGE SCALE GENOMIC DNA]</scope>
    <source>
        <strain evidence="4">Pseudo-F2</strain>
    </source>
</reference>
<name>A0AAN7FFE9_QUERU</name>
<dbReference type="InterPro" id="IPR004314">
    <property type="entry name" value="Neprosin"/>
</dbReference>
<dbReference type="AlphaFoldDB" id="A0AAN7FFE9"/>
<keyword evidence="5" id="KW-1185">Reference proteome</keyword>
<sequence length="414" mass="46885">MALPCGSGRRWSRVVKMTFCLFFLIPMSSVGNRNTNTIFNKKQKLEVQQQLKRLNKPAVKSIESPDGDIIDCVDINKQPAFDHPLLKNHTIQMRPSSYPEGFSFDESNDVSSNSKPKLTQPWHLNGRCPEGTIPIRRTKEEDLLRAGSAANYGRKKHHSIAGDVDNLGISHEYAVLIEEGDKYYGMKANLNVWNPHTQETNEFSVSQFWMAAGETDNDLDTIEAGITVYEDLYHDYQTRLFTFWTDDSYRTTGCYNLDCPGFVQVDNQIATGATVTPYSTYDGTQRTVEFYVYKDIKGNGDWWLKIAQRNFGYWPSSIFSVLSDSASTVEWGGEVTNVKKDGQHTTTQMGSGHFPEEGPGKASYFDTLNVIDSKNVLRPPWNGRTMVTDPNCYNIIAHEDYFYYGGPGRNPNCQ</sequence>
<comment type="caution">
    <text evidence="4">The sequence shown here is derived from an EMBL/GenBank/DDBJ whole genome shotgun (WGS) entry which is preliminary data.</text>
</comment>
<feature type="chain" id="PRO_5043015276" description="Neprosin PEP catalytic domain-containing protein" evidence="2">
    <location>
        <begin position="32"/>
        <end position="414"/>
    </location>
</feature>
<dbReference type="Pfam" id="PF14365">
    <property type="entry name" value="Neprosin_AP"/>
    <property type="match status" value="1"/>
</dbReference>
<proteinExistence type="predicted"/>
<organism evidence="4 5">
    <name type="scientific">Quercus rubra</name>
    <name type="common">Northern red oak</name>
    <name type="synonym">Quercus borealis</name>
    <dbReference type="NCBI Taxonomy" id="3512"/>
    <lineage>
        <taxon>Eukaryota</taxon>
        <taxon>Viridiplantae</taxon>
        <taxon>Streptophyta</taxon>
        <taxon>Embryophyta</taxon>
        <taxon>Tracheophyta</taxon>
        <taxon>Spermatophyta</taxon>
        <taxon>Magnoliopsida</taxon>
        <taxon>eudicotyledons</taxon>
        <taxon>Gunneridae</taxon>
        <taxon>Pentapetalae</taxon>
        <taxon>rosids</taxon>
        <taxon>fabids</taxon>
        <taxon>Fagales</taxon>
        <taxon>Fagaceae</taxon>
        <taxon>Quercus</taxon>
    </lineage>
</organism>
<evidence type="ECO:0000259" key="3">
    <source>
        <dbReference type="PROSITE" id="PS52045"/>
    </source>
</evidence>
<feature type="domain" description="Neprosin PEP catalytic" evidence="3">
    <location>
        <begin position="164"/>
        <end position="414"/>
    </location>
</feature>
<dbReference type="PANTHER" id="PTHR31589">
    <property type="entry name" value="PROTEIN, PUTATIVE (DUF239)-RELATED-RELATED"/>
    <property type="match status" value="1"/>
</dbReference>
<dbReference type="PANTHER" id="PTHR31589:SF24">
    <property type="entry name" value="OS07G0205500 PROTEIN"/>
    <property type="match status" value="1"/>
</dbReference>
<evidence type="ECO:0000256" key="1">
    <source>
        <dbReference type="SAM" id="MobiDB-lite"/>
    </source>
</evidence>